<name>A0A0R0GLY7_SOYBN</name>
<reference evidence="2" key="2">
    <citation type="submission" date="2018-02" db="UniProtKB">
        <authorList>
            <consortium name="EnsemblPlants"/>
        </authorList>
    </citation>
    <scope>IDENTIFICATION</scope>
    <source>
        <strain evidence="2">Williams 82</strain>
    </source>
</reference>
<evidence type="ECO:0000313" key="2">
    <source>
        <dbReference type="EnsemblPlants" id="KRH16105"/>
    </source>
</evidence>
<reference evidence="1" key="3">
    <citation type="submission" date="2018-07" db="EMBL/GenBank/DDBJ databases">
        <title>WGS assembly of Glycine max.</title>
        <authorList>
            <person name="Schmutz J."/>
            <person name="Cannon S."/>
            <person name="Schlueter J."/>
            <person name="Ma J."/>
            <person name="Mitros T."/>
            <person name="Nelson W."/>
            <person name="Hyten D."/>
            <person name="Song Q."/>
            <person name="Thelen J."/>
            <person name="Cheng J."/>
            <person name="Xu D."/>
            <person name="Hellsten U."/>
            <person name="May G."/>
            <person name="Yu Y."/>
            <person name="Sakurai T."/>
            <person name="Umezawa T."/>
            <person name="Bhattacharyya M."/>
            <person name="Sandhu D."/>
            <person name="Valliyodan B."/>
            <person name="Lindquist E."/>
            <person name="Peto M."/>
            <person name="Grant D."/>
            <person name="Shu S."/>
            <person name="Goodstein D."/>
            <person name="Barry K."/>
            <person name="Futrell-Griggs M."/>
            <person name="Abernathy B."/>
            <person name="Du J."/>
            <person name="Tian Z."/>
            <person name="Zhu L."/>
            <person name="Gill N."/>
            <person name="Joshi T."/>
            <person name="Libault M."/>
            <person name="Sethuraman A."/>
            <person name="Zhang X."/>
            <person name="Shinozaki K."/>
            <person name="Nguyen H."/>
            <person name="Wing R."/>
            <person name="Cregan P."/>
            <person name="Specht J."/>
            <person name="Grimwood J."/>
            <person name="Rokhsar D."/>
            <person name="Stacey G."/>
            <person name="Shoemaker R."/>
            <person name="Jackson S."/>
        </authorList>
    </citation>
    <scope>NUCLEOTIDE SEQUENCE</scope>
    <source>
        <tissue evidence="1">Callus</tissue>
    </source>
</reference>
<gene>
    <name evidence="1" type="ORF">GLYMA_14G132700</name>
</gene>
<dbReference type="AlphaFoldDB" id="A0A0R0GLY7"/>
<proteinExistence type="predicted"/>
<reference evidence="1 2" key="1">
    <citation type="journal article" date="2010" name="Nature">
        <title>Genome sequence of the palaeopolyploid soybean.</title>
        <authorList>
            <person name="Schmutz J."/>
            <person name="Cannon S.B."/>
            <person name="Schlueter J."/>
            <person name="Ma J."/>
            <person name="Mitros T."/>
            <person name="Nelson W."/>
            <person name="Hyten D.L."/>
            <person name="Song Q."/>
            <person name="Thelen J.J."/>
            <person name="Cheng J."/>
            <person name="Xu D."/>
            <person name="Hellsten U."/>
            <person name="May G.D."/>
            <person name="Yu Y."/>
            <person name="Sakurai T."/>
            <person name="Umezawa T."/>
            <person name="Bhattacharyya M.K."/>
            <person name="Sandhu D."/>
            <person name="Valliyodan B."/>
            <person name="Lindquist E."/>
            <person name="Peto M."/>
            <person name="Grant D."/>
            <person name="Shu S."/>
            <person name="Goodstein D."/>
            <person name="Barry K."/>
            <person name="Futrell-Griggs M."/>
            <person name="Abernathy B."/>
            <person name="Du J."/>
            <person name="Tian Z."/>
            <person name="Zhu L."/>
            <person name="Gill N."/>
            <person name="Joshi T."/>
            <person name="Libault M."/>
            <person name="Sethuraman A."/>
            <person name="Zhang X.-C."/>
            <person name="Shinozaki K."/>
            <person name="Nguyen H.T."/>
            <person name="Wing R.A."/>
            <person name="Cregan P."/>
            <person name="Specht J."/>
            <person name="Grimwood J."/>
            <person name="Rokhsar D."/>
            <person name="Stacey G."/>
            <person name="Shoemaker R.C."/>
            <person name="Jackson S.A."/>
        </authorList>
    </citation>
    <scope>NUCLEOTIDE SEQUENCE</scope>
    <source>
        <strain evidence="2">cv. Williams 82</strain>
        <tissue evidence="1">Callus</tissue>
    </source>
</reference>
<evidence type="ECO:0000313" key="1">
    <source>
        <dbReference type="EMBL" id="KRH16105.1"/>
    </source>
</evidence>
<dbReference type="Proteomes" id="UP000008827">
    <property type="component" value="Chromosome 14"/>
</dbReference>
<sequence>MSRKRSKDPLEKTYDEIEFKRILEAIQVLGLDSPEGSRHIYNDEILVLKTCSPWKKNKYVDHNIPDDNQFKLEQAEDVFPVLCFCYPQYLGVHEALLDNRKDLLDWDVAGSSHRILLEFCMMLKIDMNVEEKELNIAYYKCLTPREENEKSSS</sequence>
<protein>
    <submittedName>
        <fullName evidence="1 2">Uncharacterized protein</fullName>
    </submittedName>
</protein>
<dbReference type="Gramene" id="KRH16105">
    <property type="protein sequence ID" value="KRH16105"/>
    <property type="gene ID" value="GLYMA_14G132700"/>
</dbReference>
<keyword evidence="3" id="KW-1185">Reference proteome</keyword>
<accession>A0A0R0GLY7</accession>
<dbReference type="EMBL" id="CM000847">
    <property type="protein sequence ID" value="KRH16105.1"/>
    <property type="molecule type" value="Genomic_DNA"/>
</dbReference>
<evidence type="ECO:0000313" key="3">
    <source>
        <dbReference type="Proteomes" id="UP000008827"/>
    </source>
</evidence>
<organism evidence="1">
    <name type="scientific">Glycine max</name>
    <name type="common">Soybean</name>
    <name type="synonym">Glycine hispida</name>
    <dbReference type="NCBI Taxonomy" id="3847"/>
    <lineage>
        <taxon>Eukaryota</taxon>
        <taxon>Viridiplantae</taxon>
        <taxon>Streptophyta</taxon>
        <taxon>Embryophyta</taxon>
        <taxon>Tracheophyta</taxon>
        <taxon>Spermatophyta</taxon>
        <taxon>Magnoliopsida</taxon>
        <taxon>eudicotyledons</taxon>
        <taxon>Gunneridae</taxon>
        <taxon>Pentapetalae</taxon>
        <taxon>rosids</taxon>
        <taxon>fabids</taxon>
        <taxon>Fabales</taxon>
        <taxon>Fabaceae</taxon>
        <taxon>Papilionoideae</taxon>
        <taxon>50 kb inversion clade</taxon>
        <taxon>NPAAA clade</taxon>
        <taxon>indigoferoid/millettioid clade</taxon>
        <taxon>Phaseoleae</taxon>
        <taxon>Glycine</taxon>
        <taxon>Glycine subgen. Soja</taxon>
    </lineage>
</organism>
<dbReference type="InParanoid" id="A0A0R0GLY7"/>
<dbReference type="EnsemblPlants" id="KRH16105">
    <property type="protein sequence ID" value="KRH16105"/>
    <property type="gene ID" value="GLYMA_14G132700"/>
</dbReference>